<name>A0AAV7LWP6_PLEWA</name>
<evidence type="ECO:0000313" key="2">
    <source>
        <dbReference type="Proteomes" id="UP001066276"/>
    </source>
</evidence>
<dbReference type="AlphaFoldDB" id="A0AAV7LWP6"/>
<sequence>MWWRPAEASWAAQPLDCGGPWSLVAGGPPVQRSAWALCSADVRARPGPSDVGPCWEGLVAVIAGQIAPGGGARGRLLAHFWALLVD</sequence>
<keyword evidence="2" id="KW-1185">Reference proteome</keyword>
<accession>A0AAV7LWP6</accession>
<gene>
    <name evidence="1" type="ORF">NDU88_006358</name>
</gene>
<dbReference type="EMBL" id="JANPWB010000015">
    <property type="protein sequence ID" value="KAJ1093253.1"/>
    <property type="molecule type" value="Genomic_DNA"/>
</dbReference>
<protein>
    <submittedName>
        <fullName evidence="1">Uncharacterized protein</fullName>
    </submittedName>
</protein>
<comment type="caution">
    <text evidence="1">The sequence shown here is derived from an EMBL/GenBank/DDBJ whole genome shotgun (WGS) entry which is preliminary data.</text>
</comment>
<organism evidence="1 2">
    <name type="scientific">Pleurodeles waltl</name>
    <name type="common">Iberian ribbed newt</name>
    <dbReference type="NCBI Taxonomy" id="8319"/>
    <lineage>
        <taxon>Eukaryota</taxon>
        <taxon>Metazoa</taxon>
        <taxon>Chordata</taxon>
        <taxon>Craniata</taxon>
        <taxon>Vertebrata</taxon>
        <taxon>Euteleostomi</taxon>
        <taxon>Amphibia</taxon>
        <taxon>Batrachia</taxon>
        <taxon>Caudata</taxon>
        <taxon>Salamandroidea</taxon>
        <taxon>Salamandridae</taxon>
        <taxon>Pleurodelinae</taxon>
        <taxon>Pleurodeles</taxon>
    </lineage>
</organism>
<proteinExistence type="predicted"/>
<dbReference type="Proteomes" id="UP001066276">
    <property type="component" value="Chromosome 11"/>
</dbReference>
<evidence type="ECO:0000313" key="1">
    <source>
        <dbReference type="EMBL" id="KAJ1093253.1"/>
    </source>
</evidence>
<reference evidence="1" key="1">
    <citation type="journal article" date="2022" name="bioRxiv">
        <title>Sequencing and chromosome-scale assembly of the giantPleurodeles waltlgenome.</title>
        <authorList>
            <person name="Brown T."/>
            <person name="Elewa A."/>
            <person name="Iarovenko S."/>
            <person name="Subramanian E."/>
            <person name="Araus A.J."/>
            <person name="Petzold A."/>
            <person name="Susuki M."/>
            <person name="Suzuki K.-i.T."/>
            <person name="Hayashi T."/>
            <person name="Toyoda A."/>
            <person name="Oliveira C."/>
            <person name="Osipova E."/>
            <person name="Leigh N.D."/>
            <person name="Simon A."/>
            <person name="Yun M.H."/>
        </authorList>
    </citation>
    <scope>NUCLEOTIDE SEQUENCE</scope>
    <source>
        <strain evidence="1">20211129_DDA</strain>
        <tissue evidence="1">Liver</tissue>
    </source>
</reference>